<accession>A0A850PV99</accession>
<dbReference type="AlphaFoldDB" id="A0A850PV99"/>
<gene>
    <name evidence="3" type="ORF">HLY00_2633</name>
</gene>
<dbReference type="PANTHER" id="PTHR33371">
    <property type="entry name" value="INTERMEMBRANE PHOSPHOLIPID TRANSPORT SYSTEM BINDING PROTEIN MLAD-RELATED"/>
    <property type="match status" value="1"/>
</dbReference>
<dbReference type="PROSITE" id="PS51257">
    <property type="entry name" value="PROKAR_LIPOPROTEIN"/>
    <property type="match status" value="1"/>
</dbReference>
<dbReference type="InterPro" id="IPR003399">
    <property type="entry name" value="Mce/MlaD"/>
</dbReference>
<feature type="domain" description="Mce/MlaD" evidence="1">
    <location>
        <begin position="46"/>
        <end position="119"/>
    </location>
</feature>
<reference evidence="3 4" key="1">
    <citation type="submission" date="2020-05" db="EMBL/GenBank/DDBJ databases">
        <title>Draft genome sequence of Mycobacterium hippocampi DL, isolated from European seabass, Dicentrarchus labrax, reared in fish farms.</title>
        <authorList>
            <person name="Stathopoulou P."/>
            <person name="Asimakis E."/>
            <person name="Tzokas K."/>
            <person name="Batargias C."/>
            <person name="Tsiamis G."/>
        </authorList>
    </citation>
    <scope>NUCLEOTIDE SEQUENCE [LARGE SCALE GENOMIC DNA]</scope>
    <source>
        <strain evidence="3 4">DL</strain>
    </source>
</reference>
<dbReference type="Pfam" id="PF11887">
    <property type="entry name" value="Mce4_CUP1"/>
    <property type="match status" value="1"/>
</dbReference>
<name>A0A850PV99_9MYCO</name>
<keyword evidence="4" id="KW-1185">Reference proteome</keyword>
<protein>
    <submittedName>
        <fullName evidence="3">MCE-family lipoprotein MceE</fullName>
    </submittedName>
</protein>
<dbReference type="Pfam" id="PF02470">
    <property type="entry name" value="MlaD"/>
    <property type="match status" value="1"/>
</dbReference>
<evidence type="ECO:0000313" key="4">
    <source>
        <dbReference type="Proteomes" id="UP000570517"/>
    </source>
</evidence>
<organism evidence="3 4">
    <name type="scientific">Mycolicibacterium hippocampi</name>
    <dbReference type="NCBI Taxonomy" id="659824"/>
    <lineage>
        <taxon>Bacteria</taxon>
        <taxon>Bacillati</taxon>
        <taxon>Actinomycetota</taxon>
        <taxon>Actinomycetes</taxon>
        <taxon>Mycobacteriales</taxon>
        <taxon>Mycobacteriaceae</taxon>
        <taxon>Mycolicibacterium</taxon>
    </lineage>
</organism>
<dbReference type="EMBL" id="JABFYL010000036">
    <property type="protein sequence ID" value="NVN51476.1"/>
    <property type="molecule type" value="Genomic_DNA"/>
</dbReference>
<dbReference type="InterPro" id="IPR052336">
    <property type="entry name" value="MlaD_Phospholipid_Transporter"/>
</dbReference>
<evidence type="ECO:0000259" key="2">
    <source>
        <dbReference type="Pfam" id="PF11887"/>
    </source>
</evidence>
<dbReference type="InterPro" id="IPR005693">
    <property type="entry name" value="Mce"/>
</dbReference>
<dbReference type="GO" id="GO:0005576">
    <property type="term" value="C:extracellular region"/>
    <property type="evidence" value="ECO:0007669"/>
    <property type="project" value="TreeGrafter"/>
</dbReference>
<keyword evidence="3" id="KW-0449">Lipoprotein</keyword>
<comment type="caution">
    <text evidence="3">The sequence shown here is derived from an EMBL/GenBank/DDBJ whole genome shotgun (WGS) entry which is preliminary data.</text>
</comment>
<dbReference type="NCBIfam" id="TIGR00996">
    <property type="entry name" value="Mtu_fam_mce"/>
    <property type="match status" value="1"/>
</dbReference>
<dbReference type="PANTHER" id="PTHR33371:SF15">
    <property type="entry name" value="LIPOPROTEIN LPRN"/>
    <property type="match status" value="1"/>
</dbReference>
<proteinExistence type="predicted"/>
<evidence type="ECO:0000313" key="3">
    <source>
        <dbReference type="EMBL" id="NVN51476.1"/>
    </source>
</evidence>
<sequence>MAKKMQIAQRAVALGAAALVLTSCGSWKGISNVPLPGGPGTGAERTTIYVQMPDTLALNVNSRVRVADVYVGRVRAIELKNWVATMTVDLEPSVKLPVNTLAMIGQTSLLGSQHVQLDAPPDPSPEMLETGDTIPLQNSSAFPTTERVLASIASILTGGGVANLEVIQTEISNVLTGRGDEIREFLGRLDTFTDELNQQRDDLTRAIDSTDRLLSVVAQRNDTLDAVLTEFPPLIEHFAETRELFADAVVALGRISGAAEDALAPSSDNLNTNLANLQRPLRELGKAGPYTVQALKLLLTAPFSIENVPKVVRGDYINVSILVDLTLSAIDNGFLSGTGVSGMLRALEQAWGRDPNTMIPDVRYVPNAHSVPGGPLVERGE</sequence>
<dbReference type="InterPro" id="IPR024516">
    <property type="entry name" value="Mce_C"/>
</dbReference>
<feature type="domain" description="Mammalian cell entry C-terminal" evidence="2">
    <location>
        <begin position="125"/>
        <end position="286"/>
    </location>
</feature>
<evidence type="ECO:0000259" key="1">
    <source>
        <dbReference type="Pfam" id="PF02470"/>
    </source>
</evidence>
<dbReference type="Proteomes" id="UP000570517">
    <property type="component" value="Unassembled WGS sequence"/>
</dbReference>